<keyword evidence="2 4" id="KW-0863">Zinc-finger</keyword>
<dbReference type="Pfam" id="PF00643">
    <property type="entry name" value="zf-B_box"/>
    <property type="match status" value="1"/>
</dbReference>
<dbReference type="SUPFAM" id="SSF57845">
    <property type="entry name" value="B-box zinc-binding domain"/>
    <property type="match status" value="1"/>
</dbReference>
<evidence type="ECO:0000256" key="1">
    <source>
        <dbReference type="ARBA" id="ARBA00022723"/>
    </source>
</evidence>
<dbReference type="Gene3D" id="4.10.830.40">
    <property type="match status" value="1"/>
</dbReference>
<dbReference type="PROSITE" id="PS00518">
    <property type="entry name" value="ZF_RING_1"/>
    <property type="match status" value="1"/>
</dbReference>
<name>A0ABD0RL39_CIRMR</name>
<feature type="domain" description="B box-type" evidence="6">
    <location>
        <begin position="151"/>
        <end position="191"/>
    </location>
</feature>
<feature type="domain" description="RING-type" evidence="5">
    <location>
        <begin position="15"/>
        <end position="58"/>
    </location>
</feature>
<proteinExistence type="predicted"/>
<dbReference type="EMBL" id="JAMKFB020000003">
    <property type="protein sequence ID" value="KAL0198820.1"/>
    <property type="molecule type" value="Genomic_DNA"/>
</dbReference>
<comment type="caution">
    <text evidence="7">The sequence shown here is derived from an EMBL/GenBank/DDBJ whole genome shotgun (WGS) entry which is preliminary data.</text>
</comment>
<gene>
    <name evidence="7" type="ORF">M9458_007360</name>
</gene>
<dbReference type="InterPro" id="IPR001841">
    <property type="entry name" value="Znf_RING"/>
</dbReference>
<dbReference type="AlphaFoldDB" id="A0ABD0RL39"/>
<accession>A0ABD0RL39</accession>
<dbReference type="Proteomes" id="UP001529510">
    <property type="component" value="Unassembled WGS sequence"/>
</dbReference>
<dbReference type="PANTHER" id="PTHR25465">
    <property type="entry name" value="B-BOX DOMAIN CONTAINING"/>
    <property type="match status" value="1"/>
</dbReference>
<protein>
    <submittedName>
        <fullName evidence="7">Uncharacterized protein</fullName>
    </submittedName>
</protein>
<dbReference type="InterPro" id="IPR017907">
    <property type="entry name" value="Znf_RING_CS"/>
</dbReference>
<evidence type="ECO:0000259" key="5">
    <source>
        <dbReference type="PROSITE" id="PS50089"/>
    </source>
</evidence>
<evidence type="ECO:0000256" key="3">
    <source>
        <dbReference type="ARBA" id="ARBA00022833"/>
    </source>
</evidence>
<dbReference type="Gene3D" id="3.30.40.10">
    <property type="entry name" value="Zinc/RING finger domain, C3HC4 (zinc finger)"/>
    <property type="match status" value="1"/>
</dbReference>
<sequence>MAESNISVNQGQFKCPVCLDLLKDPVMIPCGHHYCKKCITDVWNQDDQKGNYRCPVCKQSFTPRPVLGKNMMVAEMVEKLKKTRLQATPLPASPADPPASVHTGSGDVQCDSCTEIKQKAVKSCLECRISYCQNHLEHNSGHNLTDATERLQEMICTQHNKMLEIYCHTDQQCICMMCLLDEHKSYDTVSTAAARTEKQ</sequence>
<dbReference type="SMART" id="SM00184">
    <property type="entry name" value="RING"/>
    <property type="match status" value="1"/>
</dbReference>
<dbReference type="Pfam" id="PF15227">
    <property type="entry name" value="zf-C3HC4_4"/>
    <property type="match status" value="1"/>
</dbReference>
<dbReference type="InterPro" id="IPR051051">
    <property type="entry name" value="E3_ubiq-ligase_TRIM/RNF"/>
</dbReference>
<evidence type="ECO:0000256" key="4">
    <source>
        <dbReference type="PROSITE-ProRule" id="PRU00024"/>
    </source>
</evidence>
<dbReference type="GO" id="GO:0008270">
    <property type="term" value="F:zinc ion binding"/>
    <property type="evidence" value="ECO:0007669"/>
    <property type="project" value="UniProtKB-KW"/>
</dbReference>
<feature type="non-terminal residue" evidence="7">
    <location>
        <position position="199"/>
    </location>
</feature>
<evidence type="ECO:0000259" key="6">
    <source>
        <dbReference type="PROSITE" id="PS50119"/>
    </source>
</evidence>
<dbReference type="PROSITE" id="PS50089">
    <property type="entry name" value="ZF_RING_2"/>
    <property type="match status" value="1"/>
</dbReference>
<dbReference type="CDD" id="cd19769">
    <property type="entry name" value="Bbox2_TRIM16-like"/>
    <property type="match status" value="1"/>
</dbReference>
<organism evidence="7 8">
    <name type="scientific">Cirrhinus mrigala</name>
    <name type="common">Mrigala</name>
    <dbReference type="NCBI Taxonomy" id="683832"/>
    <lineage>
        <taxon>Eukaryota</taxon>
        <taxon>Metazoa</taxon>
        <taxon>Chordata</taxon>
        <taxon>Craniata</taxon>
        <taxon>Vertebrata</taxon>
        <taxon>Euteleostomi</taxon>
        <taxon>Actinopterygii</taxon>
        <taxon>Neopterygii</taxon>
        <taxon>Teleostei</taxon>
        <taxon>Ostariophysi</taxon>
        <taxon>Cypriniformes</taxon>
        <taxon>Cyprinidae</taxon>
        <taxon>Labeoninae</taxon>
        <taxon>Labeonini</taxon>
        <taxon>Cirrhinus</taxon>
    </lineage>
</organism>
<keyword evidence="1" id="KW-0479">Metal-binding</keyword>
<dbReference type="InterPro" id="IPR000315">
    <property type="entry name" value="Znf_B-box"/>
</dbReference>
<dbReference type="Gene3D" id="3.30.160.60">
    <property type="entry name" value="Classic Zinc Finger"/>
    <property type="match status" value="1"/>
</dbReference>
<dbReference type="SUPFAM" id="SSF57850">
    <property type="entry name" value="RING/U-box"/>
    <property type="match status" value="1"/>
</dbReference>
<keyword evidence="3" id="KW-0862">Zinc</keyword>
<evidence type="ECO:0000313" key="8">
    <source>
        <dbReference type="Proteomes" id="UP001529510"/>
    </source>
</evidence>
<dbReference type="PANTHER" id="PTHR25465:SF5">
    <property type="entry name" value="E3 UBIQUITIN_ISG15 LIGASE TRIM25-RELATED"/>
    <property type="match status" value="1"/>
</dbReference>
<keyword evidence="8" id="KW-1185">Reference proteome</keyword>
<dbReference type="PROSITE" id="PS50119">
    <property type="entry name" value="ZF_BBOX"/>
    <property type="match status" value="1"/>
</dbReference>
<evidence type="ECO:0000256" key="2">
    <source>
        <dbReference type="ARBA" id="ARBA00022771"/>
    </source>
</evidence>
<evidence type="ECO:0000313" key="7">
    <source>
        <dbReference type="EMBL" id="KAL0198820.1"/>
    </source>
</evidence>
<reference evidence="7 8" key="1">
    <citation type="submission" date="2024-05" db="EMBL/GenBank/DDBJ databases">
        <title>Genome sequencing and assembly of Indian major carp, Cirrhinus mrigala (Hamilton, 1822).</title>
        <authorList>
            <person name="Mohindra V."/>
            <person name="Chowdhury L.M."/>
            <person name="Lal K."/>
            <person name="Jena J.K."/>
        </authorList>
    </citation>
    <scope>NUCLEOTIDE SEQUENCE [LARGE SCALE GENOMIC DNA]</scope>
    <source>
        <strain evidence="7">CM1030</strain>
        <tissue evidence="7">Blood</tissue>
    </source>
</reference>
<dbReference type="InterPro" id="IPR013083">
    <property type="entry name" value="Znf_RING/FYVE/PHD"/>
</dbReference>